<keyword evidence="3" id="KW-1185">Reference proteome</keyword>
<gene>
    <name evidence="2" type="ORF">KVH43_05210</name>
</gene>
<sequence length="90" mass="10606">MNINGKRYNEDFKQTIIELYNSGSLVSELERKYGVTRTTIYKWIKENKVIKVEDQEPITPKDIAEMKKENAKLKEEIEILKKALTIFAKK</sequence>
<dbReference type="Proteomes" id="UP000886818">
    <property type="component" value="Chromosome"/>
</dbReference>
<evidence type="ECO:0000313" key="3">
    <source>
        <dbReference type="Proteomes" id="UP000886818"/>
    </source>
</evidence>
<reference evidence="2" key="1">
    <citation type="submission" date="2021-07" db="EMBL/GenBank/DDBJ databases">
        <title>Complete genome sequence of Crassaminicella sp. 143-21, isolated from a deep-sea hydrothermal vent.</title>
        <authorList>
            <person name="Li X."/>
        </authorList>
    </citation>
    <scope>NUCLEOTIDE SEQUENCE</scope>
    <source>
        <strain evidence="2">143-21</strain>
    </source>
</reference>
<dbReference type="EMBL" id="CP078093">
    <property type="protein sequence ID" value="QXM07107.1"/>
    <property type="molecule type" value="Genomic_DNA"/>
</dbReference>
<proteinExistence type="predicted"/>
<name>A0ABX8RDG3_9CLOT</name>
<evidence type="ECO:0000313" key="2">
    <source>
        <dbReference type="EMBL" id="QXM07107.1"/>
    </source>
</evidence>
<accession>A0ABX8RDG3</accession>
<organism evidence="2 3">
    <name type="scientific">Crassaminicella indica</name>
    <dbReference type="NCBI Taxonomy" id="2855394"/>
    <lineage>
        <taxon>Bacteria</taxon>
        <taxon>Bacillati</taxon>
        <taxon>Bacillota</taxon>
        <taxon>Clostridia</taxon>
        <taxon>Eubacteriales</taxon>
        <taxon>Clostridiaceae</taxon>
        <taxon>Crassaminicella</taxon>
    </lineage>
</organism>
<dbReference type="InterPro" id="IPR002514">
    <property type="entry name" value="Transposase_8"/>
</dbReference>
<keyword evidence="1" id="KW-0175">Coiled coil</keyword>
<dbReference type="RefSeq" id="WP_218283796.1">
    <property type="nucleotide sequence ID" value="NZ_CP078093.1"/>
</dbReference>
<dbReference type="Pfam" id="PF01527">
    <property type="entry name" value="HTH_Tnp_1"/>
    <property type="match status" value="1"/>
</dbReference>
<feature type="coiled-coil region" evidence="1">
    <location>
        <begin position="63"/>
        <end position="90"/>
    </location>
</feature>
<protein>
    <submittedName>
        <fullName evidence="2">Transposase</fullName>
    </submittedName>
</protein>
<evidence type="ECO:0000256" key="1">
    <source>
        <dbReference type="SAM" id="Coils"/>
    </source>
</evidence>